<reference evidence="9" key="1">
    <citation type="journal article" date="2020" name="Stud. Mycol.">
        <title>101 Dothideomycetes genomes: a test case for predicting lifestyles and emergence of pathogens.</title>
        <authorList>
            <person name="Haridas S."/>
            <person name="Albert R."/>
            <person name="Binder M."/>
            <person name="Bloem J."/>
            <person name="Labutti K."/>
            <person name="Salamov A."/>
            <person name="Andreopoulos B."/>
            <person name="Baker S."/>
            <person name="Barry K."/>
            <person name="Bills G."/>
            <person name="Bluhm B."/>
            <person name="Cannon C."/>
            <person name="Castanera R."/>
            <person name="Culley D."/>
            <person name="Daum C."/>
            <person name="Ezra D."/>
            <person name="Gonzalez J."/>
            <person name="Henrissat B."/>
            <person name="Kuo A."/>
            <person name="Liang C."/>
            <person name="Lipzen A."/>
            <person name="Lutzoni F."/>
            <person name="Magnuson J."/>
            <person name="Mondo S."/>
            <person name="Nolan M."/>
            <person name="Ohm R."/>
            <person name="Pangilinan J."/>
            <person name="Park H.-J."/>
            <person name="Ramirez L."/>
            <person name="Alfaro M."/>
            <person name="Sun H."/>
            <person name="Tritt A."/>
            <person name="Yoshinaga Y."/>
            <person name="Zwiers L.-H."/>
            <person name="Turgeon B."/>
            <person name="Goodwin S."/>
            <person name="Spatafora J."/>
            <person name="Crous P."/>
            <person name="Grigoriev I."/>
        </authorList>
    </citation>
    <scope>NUCLEOTIDE SEQUENCE</scope>
    <source>
        <strain evidence="9">CBS 119925</strain>
    </source>
</reference>
<feature type="transmembrane region" description="Helical" evidence="8">
    <location>
        <begin position="480"/>
        <end position="500"/>
    </location>
</feature>
<protein>
    <submittedName>
        <fullName evidence="9">Peptide transporter-like protein PTR2</fullName>
    </submittedName>
</protein>
<keyword evidence="5 8" id="KW-1133">Transmembrane helix</keyword>
<feature type="transmembrane region" description="Helical" evidence="8">
    <location>
        <begin position="512"/>
        <end position="535"/>
    </location>
</feature>
<keyword evidence="3" id="KW-0813">Transport</keyword>
<evidence type="ECO:0000256" key="7">
    <source>
        <dbReference type="SAM" id="MobiDB-lite"/>
    </source>
</evidence>
<dbReference type="PANTHER" id="PTHR11654">
    <property type="entry name" value="OLIGOPEPTIDE TRANSPORTER-RELATED"/>
    <property type="match status" value="1"/>
</dbReference>
<evidence type="ECO:0000256" key="3">
    <source>
        <dbReference type="ARBA" id="ARBA00022448"/>
    </source>
</evidence>
<keyword evidence="4 8" id="KW-0812">Transmembrane</keyword>
<dbReference type="Pfam" id="PF00854">
    <property type="entry name" value="PTR2"/>
    <property type="match status" value="1"/>
</dbReference>
<dbReference type="GO" id="GO:0005886">
    <property type="term" value="C:plasma membrane"/>
    <property type="evidence" value="ECO:0007669"/>
    <property type="project" value="UniProtKB-ARBA"/>
</dbReference>
<evidence type="ECO:0000256" key="4">
    <source>
        <dbReference type="ARBA" id="ARBA00022692"/>
    </source>
</evidence>
<dbReference type="EMBL" id="MU006593">
    <property type="protein sequence ID" value="KAF2743830.1"/>
    <property type="molecule type" value="Genomic_DNA"/>
</dbReference>
<dbReference type="InterPro" id="IPR036259">
    <property type="entry name" value="MFS_trans_sf"/>
</dbReference>
<keyword evidence="10" id="KW-1185">Reference proteome</keyword>
<organism evidence="9 10">
    <name type="scientific">Sporormia fimetaria CBS 119925</name>
    <dbReference type="NCBI Taxonomy" id="1340428"/>
    <lineage>
        <taxon>Eukaryota</taxon>
        <taxon>Fungi</taxon>
        <taxon>Dikarya</taxon>
        <taxon>Ascomycota</taxon>
        <taxon>Pezizomycotina</taxon>
        <taxon>Dothideomycetes</taxon>
        <taxon>Pleosporomycetidae</taxon>
        <taxon>Pleosporales</taxon>
        <taxon>Sporormiaceae</taxon>
        <taxon>Sporormia</taxon>
    </lineage>
</organism>
<evidence type="ECO:0000256" key="1">
    <source>
        <dbReference type="ARBA" id="ARBA00004141"/>
    </source>
</evidence>
<evidence type="ECO:0000313" key="9">
    <source>
        <dbReference type="EMBL" id="KAF2743830.1"/>
    </source>
</evidence>
<feature type="transmembrane region" description="Helical" evidence="8">
    <location>
        <begin position="393"/>
        <end position="411"/>
    </location>
</feature>
<feature type="compositionally biased region" description="Basic and acidic residues" evidence="7">
    <location>
        <begin position="31"/>
        <end position="47"/>
    </location>
</feature>
<feature type="transmembrane region" description="Helical" evidence="8">
    <location>
        <begin position="541"/>
        <end position="562"/>
    </location>
</feature>
<feature type="transmembrane region" description="Helical" evidence="8">
    <location>
        <begin position="265"/>
        <end position="284"/>
    </location>
</feature>
<proteinExistence type="inferred from homology"/>
<feature type="region of interest" description="Disordered" evidence="7">
    <location>
        <begin position="31"/>
        <end position="54"/>
    </location>
</feature>
<evidence type="ECO:0000256" key="2">
    <source>
        <dbReference type="ARBA" id="ARBA00005982"/>
    </source>
</evidence>
<feature type="transmembrane region" description="Helical" evidence="8">
    <location>
        <begin position="155"/>
        <end position="174"/>
    </location>
</feature>
<feature type="transmembrane region" description="Helical" evidence="8">
    <location>
        <begin position="238"/>
        <end position="259"/>
    </location>
</feature>
<sequence>MTSLWRTMKTGVNRSYTTVAQSEDANIVVRDSESNRPHEVYGEREADSSSSCSDDLMPNHHASLERVADIPPWGAFLIAVVELCERFAYYGLSGPFQNYMANSYKDANGLPGAIGLKQSGATFLSNLFQFWCYITPIVGAIVADQYLGKYATIKCFSLVYMVGIGVLFVTSLPISIEHGGAFPGLLVAMFIIGLGTGGIKSNVSPLIAEQVRSTKPFVKVLKSGRPVLVDPELTVQRIYMIFYMCINVGSVSAVATTILERHVGFWSAYLLPLMTFCLGFLVLVSGKGRYVLRPPQGGVIGNCFKALWMAARNGFDLDQAKPSVLGGRGKRQAVTWDDAFVEELRTALEACKVFLFFPIYWVTYSQMMNNFVSQAGQMELHGLPNDMLPNIDPIAIILLIPIMDRFIYPFIRTRLHMAFTPTTRIALGFWLASSAMAYAAILQARIYASQPCYNAPLNCPKGLVTAGKYVPNRIHAAWQAPAYVLVALSEILASITGLELAYAKAPQNMKSFIMSLFLLTSAFGSALGMLLAPLAKDPRLVWLYSGLALTALIAGIAFYRMFRETGGRPHRKLADSLEDDTNEAEEYELGSRTTLAVGQSGALARSA</sequence>
<dbReference type="Proteomes" id="UP000799440">
    <property type="component" value="Unassembled WGS sequence"/>
</dbReference>
<dbReference type="Gene3D" id="1.20.1250.20">
    <property type="entry name" value="MFS general substrate transporter like domains"/>
    <property type="match status" value="1"/>
</dbReference>
<feature type="transmembrane region" description="Helical" evidence="8">
    <location>
        <begin position="180"/>
        <end position="199"/>
    </location>
</feature>
<dbReference type="GO" id="GO:0071916">
    <property type="term" value="F:dipeptide transmembrane transporter activity"/>
    <property type="evidence" value="ECO:0007669"/>
    <property type="project" value="UniProtKB-ARBA"/>
</dbReference>
<comment type="similarity">
    <text evidence="2">Belongs to the major facilitator superfamily. Proton-dependent oligopeptide transporter (POT/PTR) (TC 2.A.17) family.</text>
</comment>
<dbReference type="FunFam" id="1.20.1250.20:FF:000085">
    <property type="entry name" value="MFS peptide transporter Ptr2"/>
    <property type="match status" value="1"/>
</dbReference>
<dbReference type="AlphaFoldDB" id="A0A6A6V2K7"/>
<accession>A0A6A6V2K7</accession>
<dbReference type="SUPFAM" id="SSF103473">
    <property type="entry name" value="MFS general substrate transporter"/>
    <property type="match status" value="1"/>
</dbReference>
<name>A0A6A6V2K7_9PLEO</name>
<evidence type="ECO:0000256" key="6">
    <source>
        <dbReference type="ARBA" id="ARBA00023136"/>
    </source>
</evidence>
<comment type="subcellular location">
    <subcellularLocation>
        <location evidence="1">Membrane</location>
        <topology evidence="1">Multi-pass membrane protein</topology>
    </subcellularLocation>
</comment>
<dbReference type="OrthoDB" id="8904098at2759"/>
<evidence type="ECO:0000256" key="5">
    <source>
        <dbReference type="ARBA" id="ARBA00022989"/>
    </source>
</evidence>
<feature type="transmembrane region" description="Helical" evidence="8">
    <location>
        <begin position="423"/>
        <end position="441"/>
    </location>
</feature>
<feature type="transmembrane region" description="Helical" evidence="8">
    <location>
        <begin position="353"/>
        <end position="373"/>
    </location>
</feature>
<evidence type="ECO:0000256" key="8">
    <source>
        <dbReference type="SAM" id="Phobius"/>
    </source>
</evidence>
<dbReference type="InterPro" id="IPR018456">
    <property type="entry name" value="PTR2_symporter_CS"/>
</dbReference>
<keyword evidence="6 8" id="KW-0472">Membrane</keyword>
<dbReference type="PROSITE" id="PS01022">
    <property type="entry name" value="PTR2_1"/>
    <property type="match status" value="1"/>
</dbReference>
<gene>
    <name evidence="9" type="ORF">M011DRAFT_205592</name>
</gene>
<dbReference type="InterPro" id="IPR000109">
    <property type="entry name" value="POT_fam"/>
</dbReference>
<evidence type="ECO:0000313" key="10">
    <source>
        <dbReference type="Proteomes" id="UP000799440"/>
    </source>
</evidence>